<proteinExistence type="predicted"/>
<dbReference type="PANTHER" id="PTHR21666">
    <property type="entry name" value="PEPTIDASE-RELATED"/>
    <property type="match status" value="1"/>
</dbReference>
<evidence type="ECO:0000313" key="3">
    <source>
        <dbReference type="EMBL" id="QCC78629.1"/>
    </source>
</evidence>
<dbReference type="InterPro" id="IPR016047">
    <property type="entry name" value="M23ase_b-sheet_dom"/>
</dbReference>
<evidence type="ECO:0000259" key="2">
    <source>
        <dbReference type="Pfam" id="PF01551"/>
    </source>
</evidence>
<dbReference type="Proteomes" id="UP000297025">
    <property type="component" value="Chromosome"/>
</dbReference>
<dbReference type="PANTHER" id="PTHR21666:SF270">
    <property type="entry name" value="MUREIN HYDROLASE ACTIVATOR ENVC"/>
    <property type="match status" value="1"/>
</dbReference>
<feature type="compositionally biased region" description="Low complexity" evidence="1">
    <location>
        <begin position="47"/>
        <end position="75"/>
    </location>
</feature>
<feature type="domain" description="M23ase beta-sheet core" evidence="2">
    <location>
        <begin position="103"/>
        <end position="169"/>
    </location>
</feature>
<reference evidence="3 4" key="1">
    <citation type="journal article" date="2008" name="Int. J. Syst. Evol. Microbiol.">
        <title>Nocardioides daphniae sp. nov., isolated from Daphnia cucullata (Crustacea: Cladocera).</title>
        <authorList>
            <person name="Toth E.M."/>
            <person name="Keki Z."/>
            <person name="Homonnay Z.G."/>
            <person name="Borsodi A.K."/>
            <person name="Marialigeti K."/>
            <person name="Schumann P."/>
        </authorList>
    </citation>
    <scope>NUCLEOTIDE SEQUENCE [LARGE SCALE GENOMIC DNA]</scope>
    <source>
        <strain evidence="3 4">JCM 16608</strain>
    </source>
</reference>
<feature type="region of interest" description="Disordered" evidence="1">
    <location>
        <begin position="35"/>
        <end position="103"/>
    </location>
</feature>
<dbReference type="AlphaFoldDB" id="A0A4P7UK35"/>
<dbReference type="GO" id="GO:0004222">
    <property type="term" value="F:metalloendopeptidase activity"/>
    <property type="evidence" value="ECO:0007669"/>
    <property type="project" value="TreeGrafter"/>
</dbReference>
<protein>
    <submittedName>
        <fullName evidence="3">M23 family metallopeptidase</fullName>
    </submittedName>
</protein>
<name>A0A4P7UK35_9ACTN</name>
<organism evidence="3 4">
    <name type="scientific">Nocardioides daphniae</name>
    <dbReference type="NCBI Taxonomy" id="402297"/>
    <lineage>
        <taxon>Bacteria</taxon>
        <taxon>Bacillati</taxon>
        <taxon>Actinomycetota</taxon>
        <taxon>Actinomycetes</taxon>
        <taxon>Propionibacteriales</taxon>
        <taxon>Nocardioidaceae</taxon>
        <taxon>Nocardioides</taxon>
    </lineage>
</organism>
<sequence>MPRPPTSGPWPSCARRRSGSRACCAVVPPARVVPPSPARPGECCRGPSATRACRRPTATASTRSTATGACTTARTGPPPAVPRSTRPPTAASPPPTTARSTATNRLVLDHGILSGVGVASIYNHATKYVVRTGERVKRGQVIGYVGSTGWSTGCHLHFTVMVNGRTVDPRKWL</sequence>
<dbReference type="Pfam" id="PF01551">
    <property type="entry name" value="Peptidase_M23"/>
    <property type="match status" value="1"/>
</dbReference>
<dbReference type="KEGG" id="ndp:E2C04_04925"/>
<dbReference type="EMBL" id="CP038462">
    <property type="protein sequence ID" value="QCC78629.1"/>
    <property type="molecule type" value="Genomic_DNA"/>
</dbReference>
<dbReference type="InterPro" id="IPR050570">
    <property type="entry name" value="Cell_wall_metabolism_enzyme"/>
</dbReference>
<dbReference type="SUPFAM" id="SSF51261">
    <property type="entry name" value="Duplicated hybrid motif"/>
    <property type="match status" value="1"/>
</dbReference>
<evidence type="ECO:0000313" key="4">
    <source>
        <dbReference type="Proteomes" id="UP000297025"/>
    </source>
</evidence>
<dbReference type="InterPro" id="IPR011055">
    <property type="entry name" value="Dup_hybrid_motif"/>
</dbReference>
<evidence type="ECO:0000256" key="1">
    <source>
        <dbReference type="SAM" id="MobiDB-lite"/>
    </source>
</evidence>
<dbReference type="Gene3D" id="2.70.70.10">
    <property type="entry name" value="Glucose Permease (Domain IIA)"/>
    <property type="match status" value="1"/>
</dbReference>
<gene>
    <name evidence="3" type="ORF">E2C04_04925</name>
</gene>
<dbReference type="CDD" id="cd12797">
    <property type="entry name" value="M23_peptidase"/>
    <property type="match status" value="1"/>
</dbReference>
<accession>A0A4P7UK35</accession>